<feature type="transmembrane region" description="Helical" evidence="2">
    <location>
        <begin position="104"/>
        <end position="126"/>
    </location>
</feature>
<dbReference type="KEGG" id="abac:LuPra_02837"/>
<feature type="transmembrane region" description="Helical" evidence="2">
    <location>
        <begin position="79"/>
        <end position="98"/>
    </location>
</feature>
<sequence>MTWPMASKFNRSARLNFGDGEFSVWTVTWVAHALTTTPASLFQANIFHPDRDTLAYSEANVVTGALGVPFHLASGGNPYATHNGAILTALVLAFVFAWGCAETLGASSGTAAAFAVAFTYCPYLFARTAHIQLMMTFGLPLAMQAFHRVVERPTWGRGVWLGASLAIQALACAYFGIFAGLTVGLGTLYYGYTRGLWRERGYWIAIGLGAVASVSLVAPFFLPYVRVQKELGFTRLLDDAAMYSADWQAWLASSAWAHRWMLPRLGHWNEVLFPGFLLTALGLTGLVVGLRRTRPAPTRHEASGDRDIPADPAVGVAGRVRQMAGLAASAKASAPKGEPTLPDHATPDSRLPSLVSGAPKADGRLVRRSLGEGGRPMTEGTPLGEARRRETAVFYGLVGLIAFWASFGPKAGLYTVLYKTIPVFTFLRAPGRFGILVVLALGVLALVAVQAWLERRPGRSPWLVGSVLAVLFAAEDATAPIRLEDAAPAPEAHRRLATLPPGAVVELPFWYVRTDFPRHSRYLLLSTYHWHPLVNGYSDHIPQWFRDEVIRISSFPTAESLHIVVDRHQAKYAIFHTRYYDSRSRLRLRERLEQYKDYVRPIIGEGDVWLYEIVGAPR</sequence>
<feature type="transmembrane region" description="Helical" evidence="2">
    <location>
        <begin position="271"/>
        <end position="290"/>
    </location>
</feature>
<dbReference type="Proteomes" id="UP000076079">
    <property type="component" value="Chromosome"/>
</dbReference>
<feature type="transmembrane region" description="Helical" evidence="2">
    <location>
        <begin position="165"/>
        <end position="190"/>
    </location>
</feature>
<accession>A0A143PM03</accession>
<feature type="compositionally biased region" description="Low complexity" evidence="1">
    <location>
        <begin position="328"/>
        <end position="337"/>
    </location>
</feature>
<reference evidence="4" key="2">
    <citation type="submission" date="2016-04" db="EMBL/GenBank/DDBJ databases">
        <title>First Complete Genome Sequence of a Subdivision 6 Acidobacterium.</title>
        <authorList>
            <person name="Huang S."/>
            <person name="Vieira S."/>
            <person name="Bunk B."/>
            <person name="Riedel T."/>
            <person name="Sproeer C."/>
            <person name="Overmann J."/>
        </authorList>
    </citation>
    <scope>NUCLEOTIDE SEQUENCE [LARGE SCALE GENOMIC DNA]</scope>
    <source>
        <strain evidence="4">DSM 100886 HEG_-6_39</strain>
    </source>
</reference>
<keyword evidence="2" id="KW-0812">Transmembrane</keyword>
<evidence type="ECO:0000313" key="3">
    <source>
        <dbReference type="EMBL" id="AMY09617.1"/>
    </source>
</evidence>
<evidence type="ECO:0000313" key="4">
    <source>
        <dbReference type="Proteomes" id="UP000076079"/>
    </source>
</evidence>
<name>A0A143PM03_LUTPR</name>
<dbReference type="AlphaFoldDB" id="A0A143PM03"/>
<evidence type="ECO:0000256" key="1">
    <source>
        <dbReference type="SAM" id="MobiDB-lite"/>
    </source>
</evidence>
<feature type="region of interest" description="Disordered" evidence="1">
    <location>
        <begin position="328"/>
        <end position="358"/>
    </location>
</feature>
<protein>
    <recommendedName>
        <fullName evidence="5">Glycosyltransferase RgtA/B/C/D-like domain-containing protein</fullName>
    </recommendedName>
</protein>
<evidence type="ECO:0000256" key="2">
    <source>
        <dbReference type="SAM" id="Phobius"/>
    </source>
</evidence>
<organism evidence="3 4">
    <name type="scientific">Luteitalea pratensis</name>
    <dbReference type="NCBI Taxonomy" id="1855912"/>
    <lineage>
        <taxon>Bacteria</taxon>
        <taxon>Pseudomonadati</taxon>
        <taxon>Acidobacteriota</taxon>
        <taxon>Vicinamibacteria</taxon>
        <taxon>Vicinamibacterales</taxon>
        <taxon>Vicinamibacteraceae</taxon>
        <taxon>Luteitalea</taxon>
    </lineage>
</organism>
<reference evidence="3 4" key="1">
    <citation type="journal article" date="2016" name="Genome Announc.">
        <title>First Complete Genome Sequence of a Subdivision 6 Acidobacterium Strain.</title>
        <authorList>
            <person name="Huang S."/>
            <person name="Vieira S."/>
            <person name="Bunk B."/>
            <person name="Riedel T."/>
            <person name="Sproer C."/>
            <person name="Overmann J."/>
        </authorList>
    </citation>
    <scope>NUCLEOTIDE SEQUENCE [LARGE SCALE GENOMIC DNA]</scope>
    <source>
        <strain evidence="4">DSM 100886 HEG_-6_39</strain>
    </source>
</reference>
<feature type="transmembrane region" description="Helical" evidence="2">
    <location>
        <begin position="392"/>
        <end position="413"/>
    </location>
</feature>
<dbReference type="STRING" id="1855912.LuPra_02837"/>
<evidence type="ECO:0008006" key="5">
    <source>
        <dbReference type="Google" id="ProtNLM"/>
    </source>
</evidence>
<dbReference type="EMBL" id="CP015136">
    <property type="protein sequence ID" value="AMY09617.1"/>
    <property type="molecule type" value="Genomic_DNA"/>
</dbReference>
<keyword evidence="4" id="KW-1185">Reference proteome</keyword>
<proteinExistence type="predicted"/>
<feature type="transmembrane region" description="Helical" evidence="2">
    <location>
        <begin position="202"/>
        <end position="222"/>
    </location>
</feature>
<keyword evidence="2" id="KW-1133">Transmembrane helix</keyword>
<feature type="transmembrane region" description="Helical" evidence="2">
    <location>
        <begin position="433"/>
        <end position="453"/>
    </location>
</feature>
<keyword evidence="2" id="KW-0472">Membrane</keyword>
<gene>
    <name evidence="3" type="ORF">LuPra_02837</name>
</gene>